<dbReference type="InterPro" id="IPR011060">
    <property type="entry name" value="RibuloseP-bd_barrel"/>
</dbReference>
<evidence type="ECO:0000259" key="10">
    <source>
        <dbReference type="Pfam" id="PF00218"/>
    </source>
</evidence>
<evidence type="ECO:0000256" key="2">
    <source>
        <dbReference type="ARBA" id="ARBA00004696"/>
    </source>
</evidence>
<reference evidence="12" key="1">
    <citation type="journal article" date="2019" name="Nat. Commun.">
        <title>Expansion of phycobilisome linker gene families in mesophilic red algae.</title>
        <authorList>
            <person name="Lee J."/>
            <person name="Kim D."/>
            <person name="Bhattacharya D."/>
            <person name="Yoon H.S."/>
        </authorList>
    </citation>
    <scope>NUCLEOTIDE SEQUENCE [LARGE SCALE GENOMIC DNA]</scope>
    <source>
        <strain evidence="12">CCMP 1328</strain>
    </source>
</reference>
<dbReference type="AlphaFoldDB" id="A0A5J4Z639"/>
<dbReference type="GO" id="GO:0004640">
    <property type="term" value="F:phosphoribosylanthranilate isomerase activity"/>
    <property type="evidence" value="ECO:0007669"/>
    <property type="project" value="TreeGrafter"/>
</dbReference>
<evidence type="ECO:0000256" key="1">
    <source>
        <dbReference type="ARBA" id="ARBA00001633"/>
    </source>
</evidence>
<evidence type="ECO:0000256" key="6">
    <source>
        <dbReference type="ARBA" id="ARBA00022822"/>
    </source>
</evidence>
<dbReference type="InterPro" id="IPR045186">
    <property type="entry name" value="Indole-3-glycerol_P_synth"/>
</dbReference>
<evidence type="ECO:0000256" key="9">
    <source>
        <dbReference type="SAM" id="MobiDB-lite"/>
    </source>
</evidence>
<keyword evidence="6" id="KW-0822">Tryptophan biosynthesis</keyword>
<dbReference type="GO" id="GO:0000162">
    <property type="term" value="P:L-tryptophan biosynthetic process"/>
    <property type="evidence" value="ECO:0007669"/>
    <property type="project" value="UniProtKB-UniPathway"/>
</dbReference>
<dbReference type="UniPathway" id="UPA00035">
    <property type="reaction ID" value="UER00043"/>
</dbReference>
<feature type="region of interest" description="Disordered" evidence="9">
    <location>
        <begin position="118"/>
        <end position="139"/>
    </location>
</feature>
<dbReference type="InterPro" id="IPR013785">
    <property type="entry name" value="Aldolase_TIM"/>
</dbReference>
<keyword evidence="12" id="KW-1185">Reference proteome</keyword>
<dbReference type="EC" id="4.1.1.48" evidence="3"/>
<dbReference type="EMBL" id="VRMN01000001">
    <property type="protein sequence ID" value="KAA8498795.1"/>
    <property type="molecule type" value="Genomic_DNA"/>
</dbReference>
<comment type="caution">
    <text evidence="11">The sequence shown here is derived from an EMBL/GenBank/DDBJ whole genome shotgun (WGS) entry which is preliminary data.</text>
</comment>
<keyword evidence="7" id="KW-0057">Aromatic amino acid biosynthesis</keyword>
<comment type="pathway">
    <text evidence="2">Amino-acid biosynthesis; L-tryptophan biosynthesis; L-tryptophan from chorismate: step 4/5.</text>
</comment>
<evidence type="ECO:0000256" key="5">
    <source>
        <dbReference type="ARBA" id="ARBA00022793"/>
    </source>
</evidence>
<evidence type="ECO:0000313" key="12">
    <source>
        <dbReference type="Proteomes" id="UP000324585"/>
    </source>
</evidence>
<sequence length="336" mass="37346">MLEMSMGERESGSTFVDIECSGWVRRFDALMQGKPVTATTLGQTVEWSVPENAVEPLNMLEHWAWQKSIQLDRDREKMTFVQLRSQVMLMNQTQPARADVLREQLLSNESKKISLVRRLSSPNRDWQRQERDASGPASPAYVPAQIAQRQYEQGRNVCAVCVDSVLYGGLLSDLQVVSAVAEGQQAVISLDLIINAYNIFQHRLHGSDGIVLSAAIFPPKDLLYVLKAARALKIFTIVEVNSEAQMDDVLDMSRAIGGLIDAVLAVDRDLESLQPRPWEQTRRLFSSSSCRREKPSGVLYMVEVAGEEEVDALFSDGPDGDAAIGRLIDTVLVPAL</sequence>
<dbReference type="SUPFAM" id="SSF51366">
    <property type="entry name" value="Ribulose-phoshate binding barrel"/>
    <property type="match status" value="1"/>
</dbReference>
<feature type="domain" description="Indole-3-glycerol phosphate synthase" evidence="10">
    <location>
        <begin position="134"/>
        <end position="259"/>
    </location>
</feature>
<dbReference type="OMA" id="KPRDWIS"/>
<name>A0A5J4Z639_PORPP</name>
<dbReference type="PANTHER" id="PTHR22854">
    <property type="entry name" value="TRYPTOPHAN BIOSYNTHESIS PROTEIN"/>
    <property type="match status" value="1"/>
</dbReference>
<keyword evidence="4" id="KW-0028">Amino-acid biosynthesis</keyword>
<evidence type="ECO:0000256" key="3">
    <source>
        <dbReference type="ARBA" id="ARBA00012362"/>
    </source>
</evidence>
<keyword evidence="5" id="KW-0210">Decarboxylase</keyword>
<evidence type="ECO:0000256" key="4">
    <source>
        <dbReference type="ARBA" id="ARBA00022605"/>
    </source>
</evidence>
<dbReference type="Gene3D" id="3.20.20.70">
    <property type="entry name" value="Aldolase class I"/>
    <property type="match status" value="1"/>
</dbReference>
<evidence type="ECO:0000313" key="11">
    <source>
        <dbReference type="EMBL" id="KAA8498795.1"/>
    </source>
</evidence>
<dbReference type="GO" id="GO:0004425">
    <property type="term" value="F:indole-3-glycerol-phosphate synthase activity"/>
    <property type="evidence" value="ECO:0007669"/>
    <property type="project" value="UniProtKB-EC"/>
</dbReference>
<protein>
    <recommendedName>
        <fullName evidence="3">indole-3-glycerol-phosphate synthase</fullName>
        <ecNumber evidence="3">4.1.1.48</ecNumber>
    </recommendedName>
</protein>
<dbReference type="Pfam" id="PF00218">
    <property type="entry name" value="IGPS"/>
    <property type="match status" value="1"/>
</dbReference>
<proteinExistence type="predicted"/>
<accession>A0A5J4Z639</accession>
<keyword evidence="8" id="KW-0456">Lyase</keyword>
<gene>
    <name evidence="11" type="ORF">FVE85_6380</name>
</gene>
<dbReference type="OrthoDB" id="524799at2759"/>
<organism evidence="11 12">
    <name type="scientific">Porphyridium purpureum</name>
    <name type="common">Red alga</name>
    <name type="synonym">Porphyridium cruentum</name>
    <dbReference type="NCBI Taxonomy" id="35688"/>
    <lineage>
        <taxon>Eukaryota</taxon>
        <taxon>Rhodophyta</taxon>
        <taxon>Bangiophyceae</taxon>
        <taxon>Porphyridiales</taxon>
        <taxon>Porphyridiaceae</taxon>
        <taxon>Porphyridium</taxon>
    </lineage>
</organism>
<dbReference type="Proteomes" id="UP000324585">
    <property type="component" value="Unassembled WGS sequence"/>
</dbReference>
<comment type="catalytic activity">
    <reaction evidence="1">
        <text>1-(2-carboxyphenylamino)-1-deoxy-D-ribulose 5-phosphate + H(+) = (1S,2R)-1-C-(indol-3-yl)glycerol 3-phosphate + CO2 + H2O</text>
        <dbReference type="Rhea" id="RHEA:23476"/>
        <dbReference type="ChEBI" id="CHEBI:15377"/>
        <dbReference type="ChEBI" id="CHEBI:15378"/>
        <dbReference type="ChEBI" id="CHEBI:16526"/>
        <dbReference type="ChEBI" id="CHEBI:58613"/>
        <dbReference type="ChEBI" id="CHEBI:58866"/>
        <dbReference type="EC" id="4.1.1.48"/>
    </reaction>
</comment>
<evidence type="ECO:0000256" key="8">
    <source>
        <dbReference type="ARBA" id="ARBA00023239"/>
    </source>
</evidence>
<dbReference type="InterPro" id="IPR013798">
    <property type="entry name" value="Indole-3-glycerol_P_synth_dom"/>
</dbReference>
<dbReference type="PANTHER" id="PTHR22854:SF2">
    <property type="entry name" value="INDOLE-3-GLYCEROL-PHOSPHATE SYNTHASE"/>
    <property type="match status" value="1"/>
</dbReference>
<evidence type="ECO:0000256" key="7">
    <source>
        <dbReference type="ARBA" id="ARBA00023141"/>
    </source>
</evidence>